<gene>
    <name evidence="1" type="ORF">THTE_3656</name>
</gene>
<evidence type="ECO:0000313" key="1">
    <source>
        <dbReference type="EMBL" id="ASV76257.1"/>
    </source>
</evidence>
<sequence length="37" mass="4011">MSVKGCPGVHTIPGASRPHIRQKLLFSGKSFFDKIGL</sequence>
<reference evidence="1 2" key="1">
    <citation type="journal article" name="Front. Microbiol.">
        <title>Sugar Metabolism of the First Thermophilic Planctomycete Thermogutta terrifontis: Comparative Genomic and Transcriptomic Approaches.</title>
        <authorList>
            <person name="Elcheninov A.G."/>
            <person name="Menzel P."/>
            <person name="Gudbergsdottir S.R."/>
            <person name="Slesarev A.I."/>
            <person name="Kadnikov V.V."/>
            <person name="Krogh A."/>
            <person name="Bonch-Osmolovskaya E.A."/>
            <person name="Peng X."/>
            <person name="Kublanov I.V."/>
        </authorList>
    </citation>
    <scope>NUCLEOTIDE SEQUENCE [LARGE SCALE GENOMIC DNA]</scope>
    <source>
        <strain evidence="1 2">R1</strain>
    </source>
</reference>
<organism evidence="1 2">
    <name type="scientific">Thermogutta terrifontis</name>
    <dbReference type="NCBI Taxonomy" id="1331910"/>
    <lineage>
        <taxon>Bacteria</taxon>
        <taxon>Pseudomonadati</taxon>
        <taxon>Planctomycetota</taxon>
        <taxon>Planctomycetia</taxon>
        <taxon>Pirellulales</taxon>
        <taxon>Thermoguttaceae</taxon>
        <taxon>Thermogutta</taxon>
    </lineage>
</organism>
<accession>A0A286RJX4</accession>
<keyword evidence="2" id="KW-1185">Reference proteome</keyword>
<dbReference type="KEGG" id="ttf:THTE_3656"/>
<dbReference type="EMBL" id="CP018477">
    <property type="protein sequence ID" value="ASV76257.1"/>
    <property type="molecule type" value="Genomic_DNA"/>
</dbReference>
<dbReference type="AlphaFoldDB" id="A0A286RJX4"/>
<proteinExistence type="predicted"/>
<protein>
    <submittedName>
        <fullName evidence="1">Uncharacterized protein</fullName>
    </submittedName>
</protein>
<evidence type="ECO:0000313" key="2">
    <source>
        <dbReference type="Proteomes" id="UP000215086"/>
    </source>
</evidence>
<name>A0A286RJX4_9BACT</name>
<dbReference type="Proteomes" id="UP000215086">
    <property type="component" value="Chromosome"/>
</dbReference>